<proteinExistence type="predicted"/>
<keyword evidence="2" id="KW-1185">Reference proteome</keyword>
<name>A0ABX4DM37_9PSED</name>
<dbReference type="Proteomes" id="UP000215455">
    <property type="component" value="Unassembled WGS sequence"/>
</dbReference>
<organism evidence="1 2">
    <name type="scientific">Pseudomonas umsongensis</name>
    <dbReference type="NCBI Taxonomy" id="198618"/>
    <lineage>
        <taxon>Bacteria</taxon>
        <taxon>Pseudomonadati</taxon>
        <taxon>Pseudomonadota</taxon>
        <taxon>Gammaproteobacteria</taxon>
        <taxon>Pseudomonadales</taxon>
        <taxon>Pseudomonadaceae</taxon>
        <taxon>Pseudomonas</taxon>
    </lineage>
</organism>
<comment type="caution">
    <text evidence="1">The sequence shown here is derived from an EMBL/GenBank/DDBJ whole genome shotgun (WGS) entry which is preliminary data.</text>
</comment>
<evidence type="ECO:0000313" key="1">
    <source>
        <dbReference type="EMBL" id="OXR27821.1"/>
    </source>
</evidence>
<protein>
    <submittedName>
        <fullName evidence="1">Phospholipase</fullName>
    </submittedName>
</protein>
<accession>A0ABX4DM37</accession>
<evidence type="ECO:0000313" key="2">
    <source>
        <dbReference type="Proteomes" id="UP000215455"/>
    </source>
</evidence>
<gene>
    <name evidence="1" type="ORF">PSUM_30665</name>
</gene>
<dbReference type="EMBL" id="NIWU01000012">
    <property type="protein sequence ID" value="OXR27821.1"/>
    <property type="molecule type" value="Genomic_DNA"/>
</dbReference>
<reference evidence="1 2" key="1">
    <citation type="submission" date="2017-06" db="EMBL/GenBank/DDBJ databases">
        <authorList>
            <person name="Furmanczyk E.M."/>
        </authorList>
    </citation>
    <scope>NUCLEOTIDE SEQUENCE [LARGE SCALE GENOMIC DNA]</scope>
    <source>
        <strain evidence="1 2">DSM 16611</strain>
    </source>
</reference>
<sequence>MQVDSELNIAHEWASVTRGLRRRLWEMHTGGMGAQDDPGLAFKEWQDIMKENKDRQKEKGMGTPYASLVEFYYDKATLKDID</sequence>